<dbReference type="PANTHER" id="PTHR35340:SF5">
    <property type="entry name" value="ASST-DOMAIN-CONTAINING PROTEIN"/>
    <property type="match status" value="1"/>
</dbReference>
<proteinExistence type="predicted"/>
<feature type="chain" id="PRO_5038686044" description="Cadherin-like beta sandwich domain-containing protein" evidence="1">
    <location>
        <begin position="23"/>
        <end position="721"/>
    </location>
</feature>
<feature type="signal peptide" evidence="1">
    <location>
        <begin position="1"/>
        <end position="22"/>
    </location>
</feature>
<dbReference type="RefSeq" id="WP_123224176.1">
    <property type="nucleotide sequence ID" value="NZ_RJSF01000044.1"/>
</dbReference>
<dbReference type="AlphaFoldDB" id="A0A3N0GIW7"/>
<protein>
    <recommendedName>
        <fullName evidence="4">Cadherin-like beta sandwich domain-containing protein</fullName>
    </recommendedName>
</protein>
<organism evidence="2 3">
    <name type="scientific">Nocardioides pocheonensis</name>
    <dbReference type="NCBI Taxonomy" id="661485"/>
    <lineage>
        <taxon>Bacteria</taxon>
        <taxon>Bacillati</taxon>
        <taxon>Actinomycetota</taxon>
        <taxon>Actinomycetes</taxon>
        <taxon>Propionibacteriales</taxon>
        <taxon>Nocardioidaceae</taxon>
        <taxon>Nocardioides</taxon>
    </lineage>
</organism>
<dbReference type="EMBL" id="RJSF01000044">
    <property type="protein sequence ID" value="RNM12414.1"/>
    <property type="molecule type" value="Genomic_DNA"/>
</dbReference>
<sequence>MRRLALVLVVLLLGSLSRFVPGAVASPAPSRSLTVSGTEVTMYPAFDPQITRYAATTTAATAGSLTVSASTSDPAGMVLVDGHPETGPTTLGGLAAGDEVSVIFEDAGGRTAYSVMYLPADFPALTATVNVPDQVQPGLIALTPNAFNFGVSQPSFNAIVDRNGVPVYAVRAGMADYDLKQQPNGEITVFRATTAAGHTGEDLVTLDDQLADSQRRFVAAPLTNTDPHDGLRLADGSTVLVGYEKDPTTHLTDATIQKQDPDGTVTFQWTSGPYAAETTSTPPAPTVQDPTPYFDYAHINSVVSVGNGDLIASFRHLSAVFRIATTDHDGFHPGDVIWKLGGRDSTFTFPNDSLGGPCAQHAATELSNGHILLFDNGTSAAFGAPNLCVDPLNRTGPTVPRGFTRVTEYALDTVADTATLVWTYPSDTSRYAFFAGSARRMPNGDTLIGWAADLHAMASEVDTAGDTVWELTAPAPSGPGLQKYMTYRAALITALPDRIAPTVSPGTEDGAVYVLGDTVTPPAYRCADRGGSNLQSCTVTGLIGGRIDTSATGSHSWQVQAADGNGNVTTVVRHYVVRSARQPDARIRKGGATWWRGGDVYGPATHQTVRQRVRRHDSATAFWKVQNDGERADSFRLAAVASNRVLRVHYLVDGVDVTRAVVGGTYVTPTVRPGEVFALKVTLTPTRRATVGDTRTVTMAAVSRGDASQVDRVATRVTVRR</sequence>
<evidence type="ECO:0000313" key="3">
    <source>
        <dbReference type="Proteomes" id="UP000279994"/>
    </source>
</evidence>
<dbReference type="PANTHER" id="PTHR35340">
    <property type="entry name" value="PQQ ENZYME REPEAT PROTEIN-RELATED"/>
    <property type="match status" value="1"/>
</dbReference>
<evidence type="ECO:0000313" key="2">
    <source>
        <dbReference type="EMBL" id="RNM12414.1"/>
    </source>
</evidence>
<dbReference type="Proteomes" id="UP000279994">
    <property type="component" value="Unassembled WGS sequence"/>
</dbReference>
<evidence type="ECO:0008006" key="4">
    <source>
        <dbReference type="Google" id="ProtNLM"/>
    </source>
</evidence>
<reference evidence="2 3" key="1">
    <citation type="submission" date="2018-11" db="EMBL/GenBank/DDBJ databases">
        <authorList>
            <person name="Li F."/>
        </authorList>
    </citation>
    <scope>NUCLEOTIDE SEQUENCE [LARGE SCALE GENOMIC DNA]</scope>
    <source>
        <strain evidence="2 3">Gsoil 818</strain>
    </source>
</reference>
<gene>
    <name evidence="2" type="ORF">EFL26_17335</name>
</gene>
<dbReference type="OrthoDB" id="3225323at2"/>
<dbReference type="Pfam" id="PF05935">
    <property type="entry name" value="Arylsulfotrans"/>
    <property type="match status" value="1"/>
</dbReference>
<dbReference type="GO" id="GO:0004062">
    <property type="term" value="F:aryl sulfotransferase activity"/>
    <property type="evidence" value="ECO:0007669"/>
    <property type="project" value="InterPro"/>
</dbReference>
<dbReference type="InterPro" id="IPR053143">
    <property type="entry name" value="Arylsulfate_ST"/>
</dbReference>
<keyword evidence="1" id="KW-0732">Signal</keyword>
<accession>A0A3N0GIW7</accession>
<evidence type="ECO:0000256" key="1">
    <source>
        <dbReference type="SAM" id="SignalP"/>
    </source>
</evidence>
<dbReference type="InterPro" id="IPR010262">
    <property type="entry name" value="Arylsulfotransferase_bact"/>
</dbReference>
<name>A0A3N0GIW7_9ACTN</name>
<comment type="caution">
    <text evidence="2">The sequence shown here is derived from an EMBL/GenBank/DDBJ whole genome shotgun (WGS) entry which is preliminary data.</text>
</comment>
<keyword evidence="3" id="KW-1185">Reference proteome</keyword>